<dbReference type="AlphaFoldDB" id="A0A816WFJ7"/>
<dbReference type="EMBL" id="HG994357">
    <property type="protein sequence ID" value="CAF2132219.1"/>
    <property type="molecule type" value="Genomic_DNA"/>
</dbReference>
<proteinExistence type="predicted"/>
<reference evidence="1" key="1">
    <citation type="submission" date="2021-01" db="EMBL/GenBank/DDBJ databases">
        <authorList>
            <consortium name="Genoscope - CEA"/>
            <person name="William W."/>
        </authorList>
    </citation>
    <scope>NUCLEOTIDE SEQUENCE</scope>
</reference>
<sequence length="299" mass="33119">WISLDLSYSQIKLKSQTLRTPLATIGHQLQVTNGTPFLFSVAAQFLTFRSSRSPLLHLTPPPFIPTTRCALIPRRRLLFKFRSDERDADISPSISSRWARPMPFTKGVGPFSISQNINLNERTKPKSYLLVLSLFNSFSMSLGGVTEPLILTIVNATLYPSIQKRYLLLWLSVGSPIPSSKTFSMRRVISPAIKQMKLSKSLTVLLSCGAVRSGPEDATDFVSTIFRGVDCLSTSRFNVTKFQLSGFAVNFTSTHSSLTQNSLSIYPRAFSTLIFSVILSLCTVGRARIIPSSKCSPNV</sequence>
<dbReference type="Proteomes" id="UP001295469">
    <property type="component" value="Chromosome A03"/>
</dbReference>
<name>A0A816WFJ7_BRANA</name>
<accession>A0A816WFJ7</accession>
<feature type="non-terminal residue" evidence="1">
    <location>
        <position position="1"/>
    </location>
</feature>
<gene>
    <name evidence="1" type="ORF">DARMORV10_A03P59560.1</name>
</gene>
<protein>
    <submittedName>
        <fullName evidence="1">(rape) hypothetical protein</fullName>
    </submittedName>
</protein>
<evidence type="ECO:0000313" key="1">
    <source>
        <dbReference type="EMBL" id="CAF2132219.1"/>
    </source>
</evidence>
<organism evidence="1">
    <name type="scientific">Brassica napus</name>
    <name type="common">Rape</name>
    <dbReference type="NCBI Taxonomy" id="3708"/>
    <lineage>
        <taxon>Eukaryota</taxon>
        <taxon>Viridiplantae</taxon>
        <taxon>Streptophyta</taxon>
        <taxon>Embryophyta</taxon>
        <taxon>Tracheophyta</taxon>
        <taxon>Spermatophyta</taxon>
        <taxon>Magnoliopsida</taxon>
        <taxon>eudicotyledons</taxon>
        <taxon>Gunneridae</taxon>
        <taxon>Pentapetalae</taxon>
        <taxon>rosids</taxon>
        <taxon>malvids</taxon>
        <taxon>Brassicales</taxon>
        <taxon>Brassicaceae</taxon>
        <taxon>Brassiceae</taxon>
        <taxon>Brassica</taxon>
    </lineage>
</organism>